<sequence length="424" mass="40599">MGQYTDRVARLQANRTSYVSSAVRDAQDQSSTGLMAAVTSVHSGMHAAARTEGFEGDLGDKIYAKISSINKDLNELGGFIHKMHSAVSAANHVLETAALQGHDLPSTNLTPTQESTIKMAQETGSPVQVTPGVALTPTQAAQWYTQQAESAQEAEAQKLAVHVDTRLQEIIDGLPESKFDPDEPDKEPSDEDGSGSGPGVDYPGGGVSGPGGSGSGNGGGNGNYNGPGVTGPTGPGPKDSVGVAPNPRYPNPWYPDCPSVDGGGGGVVPGTPPGGSLTPPGGGVIPPGGAGGAGAGGGGGAVGLLGGGRVGGAGVGGGGGVGGVGGVGNLSGGSVGGAGGAGGVGGSAGAGSGTAGVAGGSGGARGMMAGGGAAGGAGKGKKNRRRGQDLFAYEIEDEDGIAPDLGAAGAAGSADSEDREELGW</sequence>
<protein>
    <submittedName>
        <fullName evidence="2">Glycine-rich RNA-binding protein GRP1A</fullName>
    </submittedName>
</protein>
<feature type="compositionally biased region" description="Acidic residues" evidence="1">
    <location>
        <begin position="415"/>
        <end position="424"/>
    </location>
</feature>
<name>A0A1R4KPF7_9MICO</name>
<accession>A0A1R4KPF7</accession>
<feature type="region of interest" description="Disordered" evidence="1">
    <location>
        <begin position="172"/>
        <end position="278"/>
    </location>
</feature>
<feature type="compositionally biased region" description="Low complexity" evidence="1">
    <location>
        <begin position="402"/>
        <end position="414"/>
    </location>
</feature>
<feature type="compositionally biased region" description="Gly residues" evidence="1">
    <location>
        <begin position="332"/>
        <end position="378"/>
    </location>
</feature>
<reference evidence="2 3" key="1">
    <citation type="submission" date="2017-02" db="EMBL/GenBank/DDBJ databases">
        <authorList>
            <person name="Peterson S.W."/>
        </authorList>
    </citation>
    <scope>NUCLEOTIDE SEQUENCE [LARGE SCALE GENOMIC DNA]</scope>
    <source>
        <strain evidence="2 3">B Mb 05.01</strain>
    </source>
</reference>
<feature type="compositionally biased region" description="Gly residues" evidence="1">
    <location>
        <begin position="194"/>
        <end position="233"/>
    </location>
</feature>
<feature type="compositionally biased region" description="Basic and acidic residues" evidence="1">
    <location>
        <begin position="172"/>
        <end position="181"/>
    </location>
</feature>
<gene>
    <name evidence="2" type="ORF">FM104_14630</name>
</gene>
<dbReference type="Proteomes" id="UP000196320">
    <property type="component" value="Unassembled WGS sequence"/>
</dbReference>
<feature type="region of interest" description="Disordered" evidence="1">
    <location>
        <begin position="332"/>
        <end position="424"/>
    </location>
</feature>
<dbReference type="AlphaFoldDB" id="A0A1R4KPF7"/>
<dbReference type="EMBL" id="FUKO01000041">
    <property type="protein sequence ID" value="SJN46168.1"/>
    <property type="molecule type" value="Genomic_DNA"/>
</dbReference>
<evidence type="ECO:0000313" key="2">
    <source>
        <dbReference type="EMBL" id="SJN46168.1"/>
    </source>
</evidence>
<organism evidence="2 3">
    <name type="scientific">Microbacterium esteraromaticum</name>
    <dbReference type="NCBI Taxonomy" id="57043"/>
    <lineage>
        <taxon>Bacteria</taxon>
        <taxon>Bacillati</taxon>
        <taxon>Actinomycetota</taxon>
        <taxon>Actinomycetes</taxon>
        <taxon>Micrococcales</taxon>
        <taxon>Microbacteriaceae</taxon>
        <taxon>Microbacterium</taxon>
    </lineage>
</organism>
<proteinExistence type="predicted"/>
<dbReference type="RefSeq" id="WP_087132947.1">
    <property type="nucleotide sequence ID" value="NZ_FUKO01000041.1"/>
</dbReference>
<evidence type="ECO:0000256" key="1">
    <source>
        <dbReference type="SAM" id="MobiDB-lite"/>
    </source>
</evidence>
<evidence type="ECO:0000313" key="3">
    <source>
        <dbReference type="Proteomes" id="UP000196320"/>
    </source>
</evidence>
<keyword evidence="3" id="KW-1185">Reference proteome</keyword>
<feature type="compositionally biased region" description="Acidic residues" evidence="1">
    <location>
        <begin position="182"/>
        <end position="193"/>
    </location>
</feature>